<organism evidence="3 4">
    <name type="scientific">Globodera pallida</name>
    <name type="common">Potato cyst nematode worm</name>
    <name type="synonym">Heterodera pallida</name>
    <dbReference type="NCBI Taxonomy" id="36090"/>
    <lineage>
        <taxon>Eukaryota</taxon>
        <taxon>Metazoa</taxon>
        <taxon>Ecdysozoa</taxon>
        <taxon>Nematoda</taxon>
        <taxon>Chromadorea</taxon>
        <taxon>Rhabditida</taxon>
        <taxon>Tylenchina</taxon>
        <taxon>Tylenchomorpha</taxon>
        <taxon>Tylenchoidea</taxon>
        <taxon>Heteroderidae</taxon>
        <taxon>Heteroderinae</taxon>
        <taxon>Globodera</taxon>
    </lineage>
</organism>
<reference evidence="3" key="2">
    <citation type="submission" date="2014-05" db="EMBL/GenBank/DDBJ databases">
        <title>The genome and life-stage specific transcriptomes of Globodera pallida elucidate key aspects of plant parasitism by a cyst nematode.</title>
        <authorList>
            <person name="Cotton J.A."/>
            <person name="Lilley C.J."/>
            <person name="Jones L.M."/>
            <person name="Kikuchi T."/>
            <person name="Reid A.J."/>
            <person name="Thorpe P."/>
            <person name="Tsai I.J."/>
            <person name="Beasley H."/>
            <person name="Blok V."/>
            <person name="Cock P.J.A."/>
            <person name="Van den Akker S.E."/>
            <person name="Holroyd N."/>
            <person name="Hunt M."/>
            <person name="Mantelin S."/>
            <person name="Naghra H."/>
            <person name="Pain A."/>
            <person name="Palomares-Rius J.E."/>
            <person name="Zarowiecki M."/>
            <person name="Berriman M."/>
            <person name="Jones J.T."/>
            <person name="Urwin P.E."/>
        </authorList>
    </citation>
    <scope>NUCLEOTIDE SEQUENCE [LARGE SCALE GENOMIC DNA]</scope>
    <source>
        <strain evidence="3">Lindley</strain>
    </source>
</reference>
<dbReference type="SUPFAM" id="SSF54001">
    <property type="entry name" value="Cysteine proteinases"/>
    <property type="match status" value="1"/>
</dbReference>
<evidence type="ECO:0000313" key="3">
    <source>
        <dbReference type="Proteomes" id="UP000050741"/>
    </source>
</evidence>
<dbReference type="GO" id="GO:0006508">
    <property type="term" value="P:proteolysis"/>
    <property type="evidence" value="ECO:0007669"/>
    <property type="project" value="InterPro"/>
</dbReference>
<keyword evidence="3" id="KW-1185">Reference proteome</keyword>
<reference evidence="3" key="1">
    <citation type="submission" date="2013-12" db="EMBL/GenBank/DDBJ databases">
        <authorList>
            <person name="Aslett M."/>
        </authorList>
    </citation>
    <scope>NUCLEOTIDE SEQUENCE [LARGE SCALE GENOMIC DNA]</scope>
    <source>
        <strain evidence="3">Lindley</strain>
    </source>
</reference>
<proteinExistence type="predicted"/>
<protein>
    <submittedName>
        <fullName evidence="4">Pept_C1 domain-containing protein</fullName>
    </submittedName>
</protein>
<dbReference type="GO" id="GO:0008234">
    <property type="term" value="F:cysteine-type peptidase activity"/>
    <property type="evidence" value="ECO:0007669"/>
    <property type="project" value="InterPro"/>
</dbReference>
<reference evidence="4" key="3">
    <citation type="submission" date="2016-06" db="UniProtKB">
        <authorList>
            <consortium name="WormBaseParasite"/>
        </authorList>
    </citation>
    <scope>IDENTIFICATION</scope>
</reference>
<sequence>MFFVLQSFLLFSFVLLHAAVPEKCDISASNKWTSCRWDRKEYITREIRDWQRPGIPSCASISIAGLLQKAAQIFFKEPKQITTQAVLDCFGSCSITSPLLILSKLRTECRKKRDDWDLGIFLDLPEGVYPEYDGAAHECRINAAHKPYFAPICIEYKLYSEIFSEKLQSLDQLKALIEQGIVMAVLKVKRGFREYTLNLDHVYDSKKDRTVYETEMHSVLLLGYRSNGKHIHLLIQNPWRVRETVPWGENGYAWVA</sequence>
<dbReference type="InterPro" id="IPR000668">
    <property type="entry name" value="Peptidase_C1A_C"/>
</dbReference>
<dbReference type="InterPro" id="IPR038765">
    <property type="entry name" value="Papain-like_cys_pep_sf"/>
</dbReference>
<keyword evidence="1" id="KW-0732">Signal</keyword>
<dbReference type="Proteomes" id="UP000050741">
    <property type="component" value="Unassembled WGS sequence"/>
</dbReference>
<dbReference type="Pfam" id="PF00112">
    <property type="entry name" value="Peptidase_C1"/>
    <property type="match status" value="1"/>
</dbReference>
<feature type="chain" id="PRO_5008146258" evidence="1">
    <location>
        <begin position="19"/>
        <end position="256"/>
    </location>
</feature>
<name>A0A183BKI9_GLOPA</name>
<feature type="domain" description="Peptidase C1A papain C-terminal" evidence="2">
    <location>
        <begin position="37"/>
        <end position="255"/>
    </location>
</feature>
<accession>A0A183BKI9</accession>
<evidence type="ECO:0000259" key="2">
    <source>
        <dbReference type="Pfam" id="PF00112"/>
    </source>
</evidence>
<feature type="signal peptide" evidence="1">
    <location>
        <begin position="1"/>
        <end position="18"/>
    </location>
</feature>
<evidence type="ECO:0000256" key="1">
    <source>
        <dbReference type="SAM" id="SignalP"/>
    </source>
</evidence>
<dbReference type="AlphaFoldDB" id="A0A183BKI9"/>
<evidence type="ECO:0000313" key="4">
    <source>
        <dbReference type="WBParaSite" id="GPLIN_000112000"/>
    </source>
</evidence>
<dbReference type="Gene3D" id="3.90.70.10">
    <property type="entry name" value="Cysteine proteinases"/>
    <property type="match status" value="1"/>
</dbReference>
<dbReference type="WBParaSite" id="GPLIN_000112000">
    <property type="protein sequence ID" value="GPLIN_000112000"/>
    <property type="gene ID" value="GPLIN_000112000"/>
</dbReference>